<gene>
    <name evidence="4" type="ORF">CIG1485E_0271</name>
</gene>
<dbReference type="Pfam" id="PF25881">
    <property type="entry name" value="HH_YBHG"/>
    <property type="match status" value="1"/>
</dbReference>
<dbReference type="RefSeq" id="WP_038452875.1">
    <property type="nucleotide sequence ID" value="NZ_CP009043.1"/>
</dbReference>
<dbReference type="EMBL" id="CP009043">
    <property type="protein sequence ID" value="AII14142.1"/>
    <property type="molecule type" value="Genomic_DNA"/>
</dbReference>
<dbReference type="KEGG" id="caj:CIG1485E_0271"/>
<dbReference type="Gene3D" id="2.40.50.100">
    <property type="match status" value="1"/>
</dbReference>
<evidence type="ECO:0000256" key="1">
    <source>
        <dbReference type="ARBA" id="ARBA00004196"/>
    </source>
</evidence>
<dbReference type="PANTHER" id="PTHR32347">
    <property type="entry name" value="EFFLUX SYSTEM COMPONENT YKNX-RELATED"/>
    <property type="match status" value="1"/>
</dbReference>
<dbReference type="InterPro" id="IPR059052">
    <property type="entry name" value="HH_YbhG-like"/>
</dbReference>
<dbReference type="STRING" id="1244531.CIG2463D_0276"/>
<dbReference type="Gene3D" id="2.40.30.170">
    <property type="match status" value="1"/>
</dbReference>
<protein>
    <submittedName>
        <fullName evidence="4">ABC transporter, membrane fusion protein (HlyD family)</fullName>
    </submittedName>
</protein>
<feature type="domain" description="YbhG-like alpha-helical hairpin" evidence="3">
    <location>
        <begin position="79"/>
        <end position="200"/>
    </location>
</feature>
<evidence type="ECO:0000256" key="2">
    <source>
        <dbReference type="ARBA" id="ARBA00023054"/>
    </source>
</evidence>
<dbReference type="SUPFAM" id="SSF111369">
    <property type="entry name" value="HlyD-like secretion proteins"/>
    <property type="match status" value="1"/>
</dbReference>
<keyword evidence="5" id="KW-1185">Reference proteome</keyword>
<dbReference type="PATRIC" id="fig|1244531.5.peg.280"/>
<proteinExistence type="predicted"/>
<comment type="subcellular location">
    <subcellularLocation>
        <location evidence="1">Cell envelope</location>
    </subcellularLocation>
</comment>
<dbReference type="PANTHER" id="PTHR32347:SF23">
    <property type="entry name" value="BLL5650 PROTEIN"/>
    <property type="match status" value="1"/>
</dbReference>
<dbReference type="GO" id="GO:0030313">
    <property type="term" value="C:cell envelope"/>
    <property type="evidence" value="ECO:0007669"/>
    <property type="project" value="UniProtKB-SubCell"/>
</dbReference>
<dbReference type="OrthoDB" id="9778236at2"/>
<evidence type="ECO:0000259" key="3">
    <source>
        <dbReference type="Pfam" id="PF25881"/>
    </source>
</evidence>
<evidence type="ECO:0000313" key="4">
    <source>
        <dbReference type="EMBL" id="AII14142.1"/>
    </source>
</evidence>
<evidence type="ECO:0000313" key="5">
    <source>
        <dbReference type="Proteomes" id="UP000028486"/>
    </source>
</evidence>
<name>A0A076F9F1_9BACT</name>
<dbReference type="Gene3D" id="1.10.287.470">
    <property type="entry name" value="Helix hairpin bin"/>
    <property type="match status" value="1"/>
</dbReference>
<keyword evidence="2" id="KW-0175">Coiled coil</keyword>
<dbReference type="eggNOG" id="COG0845">
    <property type="taxonomic scope" value="Bacteria"/>
</dbReference>
<dbReference type="Proteomes" id="UP000028486">
    <property type="component" value="Chromosome"/>
</dbReference>
<dbReference type="AlphaFoldDB" id="A0A076F9F1"/>
<reference evidence="5" key="1">
    <citation type="journal article" date="2014" name="Genome Announc.">
        <title>Complete Genome Sequence of Campylobacter iguaniorum Strain 1485ET, Isolated from a Bearded Dragon (Pogona vitticeps).</title>
        <authorList>
            <person name="Gilbert M.J."/>
            <person name="Miller W.G."/>
            <person name="Yee E."/>
            <person name="Kik M."/>
            <person name="Wagenaar J.A."/>
            <person name="Duim B."/>
        </authorList>
    </citation>
    <scope>NUCLEOTIDE SEQUENCE [LARGE SCALE GENOMIC DNA]</scope>
    <source>
        <strain evidence="5">1485E</strain>
    </source>
</reference>
<dbReference type="InterPro" id="IPR050465">
    <property type="entry name" value="UPF0194_transport"/>
</dbReference>
<sequence>MKKFLFIILSLAVIILLYFTYKNGGFNGQKEDIFYGNVDTKTVDLSFRFLGQISSIAKEEGDSVKIGEEIARLDDEYLLNSLESVKTNIALEKIKLDKLENGYRKEDIASAKASFEMGMANLAKAKDSFARQEKLIKTNSTSQEAYMNAKSNLEAMRANLALAKAGYEKLQNGYEKADIKAQAELVKSLEIKKQAIELDLKNSIIRSPYNGILQKKYKELGSTVVQNEPVAQIARMDKFFIRAYANEPDLKKLELGEDMLIYSDARDEPYRGRLSFISSVAEFTPKHIQTMELRSELVYRFEIIIDDFDTKLKQGMPVHIKFSNDKSNQSF</sequence>
<organism evidence="4 5">
    <name type="scientific">Campylobacter iguaniorum</name>
    <dbReference type="NCBI Taxonomy" id="1244531"/>
    <lineage>
        <taxon>Bacteria</taxon>
        <taxon>Pseudomonadati</taxon>
        <taxon>Campylobacterota</taxon>
        <taxon>Epsilonproteobacteria</taxon>
        <taxon>Campylobacterales</taxon>
        <taxon>Campylobacteraceae</taxon>
        <taxon>Campylobacter</taxon>
    </lineage>
</organism>
<accession>A0A076F9F1</accession>
<dbReference type="HOGENOM" id="CLU_018816_6_3_7"/>